<gene>
    <name evidence="1" type="ORF">B0T10DRAFT_95318</name>
</gene>
<accession>A0A9P8W0A9</accession>
<keyword evidence="2" id="KW-1185">Reference proteome</keyword>
<dbReference type="AlphaFoldDB" id="A0A9P8W0A9"/>
<dbReference type="EMBL" id="JAGPYM010000018">
    <property type="protein sequence ID" value="KAH6885416.1"/>
    <property type="molecule type" value="Genomic_DNA"/>
</dbReference>
<evidence type="ECO:0000313" key="2">
    <source>
        <dbReference type="Proteomes" id="UP000777438"/>
    </source>
</evidence>
<reference evidence="1 2" key="1">
    <citation type="journal article" date="2021" name="Nat. Commun.">
        <title>Genetic determinants of endophytism in the Arabidopsis root mycobiome.</title>
        <authorList>
            <person name="Mesny F."/>
            <person name="Miyauchi S."/>
            <person name="Thiergart T."/>
            <person name="Pickel B."/>
            <person name="Atanasova L."/>
            <person name="Karlsson M."/>
            <person name="Huettel B."/>
            <person name="Barry K.W."/>
            <person name="Haridas S."/>
            <person name="Chen C."/>
            <person name="Bauer D."/>
            <person name="Andreopoulos W."/>
            <person name="Pangilinan J."/>
            <person name="LaButti K."/>
            <person name="Riley R."/>
            <person name="Lipzen A."/>
            <person name="Clum A."/>
            <person name="Drula E."/>
            <person name="Henrissat B."/>
            <person name="Kohler A."/>
            <person name="Grigoriev I.V."/>
            <person name="Martin F.M."/>
            <person name="Hacquard S."/>
        </authorList>
    </citation>
    <scope>NUCLEOTIDE SEQUENCE [LARGE SCALE GENOMIC DNA]</scope>
    <source>
        <strain evidence="1 2">MPI-CAGE-CH-0241</strain>
    </source>
</reference>
<sequence length="229" mass="24853">MCPRRGGASRNLELSIAHPCPSMLAFLFPLLAVGTPSIPDATQETMGVNISPSNPAYTSPSMSTARNMALRETLACGVTESSLSRLYSAVWRTSTSTSQSFQIIAARQALWTVAYQDASGFRAGRSRSQPQRDPISAASSLLQPSILVQLTPLRDVHDPEFFPRALFSHVCAVRSGTDTLIDSASLSLRNIRRNLTGLARGFRSDIPDGACYIPPFYSLTLRELTVFGI</sequence>
<evidence type="ECO:0000313" key="1">
    <source>
        <dbReference type="EMBL" id="KAH6885416.1"/>
    </source>
</evidence>
<name>A0A9P8W0A9_9HYPO</name>
<protein>
    <submittedName>
        <fullName evidence="1">Uncharacterized protein</fullName>
    </submittedName>
</protein>
<organism evidence="1 2">
    <name type="scientific">Thelonectria olida</name>
    <dbReference type="NCBI Taxonomy" id="1576542"/>
    <lineage>
        <taxon>Eukaryota</taxon>
        <taxon>Fungi</taxon>
        <taxon>Dikarya</taxon>
        <taxon>Ascomycota</taxon>
        <taxon>Pezizomycotina</taxon>
        <taxon>Sordariomycetes</taxon>
        <taxon>Hypocreomycetidae</taxon>
        <taxon>Hypocreales</taxon>
        <taxon>Nectriaceae</taxon>
        <taxon>Thelonectria</taxon>
    </lineage>
</organism>
<dbReference type="Proteomes" id="UP000777438">
    <property type="component" value="Unassembled WGS sequence"/>
</dbReference>
<proteinExistence type="predicted"/>
<comment type="caution">
    <text evidence="1">The sequence shown here is derived from an EMBL/GenBank/DDBJ whole genome shotgun (WGS) entry which is preliminary data.</text>
</comment>